<dbReference type="PANTHER" id="PTHR12411">
    <property type="entry name" value="CYSTEINE PROTEASE FAMILY C1-RELATED"/>
    <property type="match status" value="1"/>
</dbReference>
<protein>
    <recommendedName>
        <fullName evidence="14">Peptidase C1A papain C-terminal domain-containing protein</fullName>
    </recommendedName>
</protein>
<dbReference type="PaxDb" id="3847-GLYMA06G42661.1"/>
<evidence type="ECO:0000256" key="8">
    <source>
        <dbReference type="SAM" id="SignalP"/>
    </source>
</evidence>
<dbReference type="Proteomes" id="UP000008827">
    <property type="component" value="Chromosome 6"/>
</dbReference>
<name>K7KXR9_SOYBN</name>
<dbReference type="Pfam" id="PF08246">
    <property type="entry name" value="Inhibitor_I29"/>
    <property type="match status" value="1"/>
</dbReference>
<dbReference type="InterPro" id="IPR025661">
    <property type="entry name" value="Pept_asp_AS"/>
</dbReference>
<dbReference type="InterPro" id="IPR039417">
    <property type="entry name" value="Peptidase_C1A_papain-like"/>
</dbReference>
<keyword evidence="7" id="KW-0325">Glycoprotein</keyword>
<dbReference type="EMBL" id="CM000839">
    <property type="protein sequence ID" value="KRH55701.1"/>
    <property type="molecule type" value="Genomic_DNA"/>
</dbReference>
<keyword evidence="4" id="KW-0378">Hydrolase</keyword>
<evidence type="ECO:0000259" key="9">
    <source>
        <dbReference type="SMART" id="SM00645"/>
    </source>
</evidence>
<reference evidence="12" key="2">
    <citation type="submission" date="2018-02" db="UniProtKB">
        <authorList>
            <consortium name="EnsemblPlants"/>
        </authorList>
    </citation>
    <scope>IDENTIFICATION</scope>
    <source>
        <strain evidence="12">Williams 82</strain>
    </source>
</reference>
<evidence type="ECO:0000256" key="5">
    <source>
        <dbReference type="ARBA" id="ARBA00022807"/>
    </source>
</evidence>
<comment type="similarity">
    <text evidence="1">Belongs to the peptidase C1 family.</text>
</comment>
<reference evidence="11 12" key="1">
    <citation type="journal article" date="2010" name="Nature">
        <title>Genome sequence of the palaeopolyploid soybean.</title>
        <authorList>
            <person name="Schmutz J."/>
            <person name="Cannon S.B."/>
            <person name="Schlueter J."/>
            <person name="Ma J."/>
            <person name="Mitros T."/>
            <person name="Nelson W."/>
            <person name="Hyten D.L."/>
            <person name="Song Q."/>
            <person name="Thelen J.J."/>
            <person name="Cheng J."/>
            <person name="Xu D."/>
            <person name="Hellsten U."/>
            <person name="May G.D."/>
            <person name="Yu Y."/>
            <person name="Sakurai T."/>
            <person name="Umezawa T."/>
            <person name="Bhattacharyya M.K."/>
            <person name="Sandhu D."/>
            <person name="Valliyodan B."/>
            <person name="Lindquist E."/>
            <person name="Peto M."/>
            <person name="Grant D."/>
            <person name="Shu S."/>
            <person name="Goodstein D."/>
            <person name="Barry K."/>
            <person name="Futrell-Griggs M."/>
            <person name="Abernathy B."/>
            <person name="Du J."/>
            <person name="Tian Z."/>
            <person name="Zhu L."/>
            <person name="Gill N."/>
            <person name="Joshi T."/>
            <person name="Libault M."/>
            <person name="Sethuraman A."/>
            <person name="Zhang X.-C."/>
            <person name="Shinozaki K."/>
            <person name="Nguyen H.T."/>
            <person name="Wing R.A."/>
            <person name="Cregan P."/>
            <person name="Specht J."/>
            <person name="Grimwood J."/>
            <person name="Rokhsar D."/>
            <person name="Stacey G."/>
            <person name="Shoemaker R.C."/>
            <person name="Jackson S.A."/>
        </authorList>
    </citation>
    <scope>NUCLEOTIDE SEQUENCE</scope>
    <source>
        <strain evidence="12">cv. Williams 82</strain>
        <tissue evidence="11">Callus</tissue>
    </source>
</reference>
<dbReference type="InterPro" id="IPR000169">
    <property type="entry name" value="Pept_cys_AS"/>
</dbReference>
<keyword evidence="6" id="KW-1015">Disulfide bond</keyword>
<dbReference type="GO" id="GO:0005764">
    <property type="term" value="C:lysosome"/>
    <property type="evidence" value="ECO:0000318"/>
    <property type="project" value="GO_Central"/>
</dbReference>
<accession>K7KXR9</accession>
<keyword evidence="5" id="KW-0788">Thiol protease</keyword>
<dbReference type="GO" id="GO:0051603">
    <property type="term" value="P:proteolysis involved in protein catabolic process"/>
    <property type="evidence" value="ECO:0000318"/>
    <property type="project" value="GO_Central"/>
</dbReference>
<dbReference type="CDD" id="cd02248">
    <property type="entry name" value="Peptidase_C1A"/>
    <property type="match status" value="1"/>
</dbReference>
<dbReference type="InterPro" id="IPR000668">
    <property type="entry name" value="Peptidase_C1A_C"/>
</dbReference>
<dbReference type="FunFam" id="3.90.70.10:FF:000067">
    <property type="entry name" value="Senescence-specific cysteine protease"/>
    <property type="match status" value="1"/>
</dbReference>
<keyword evidence="3 8" id="KW-0732">Signal</keyword>
<dbReference type="InParanoid" id="K7KXR9"/>
<dbReference type="PROSITE" id="PS00139">
    <property type="entry name" value="THIOL_PROTEASE_CYS"/>
    <property type="match status" value="1"/>
</dbReference>
<evidence type="ECO:0000256" key="6">
    <source>
        <dbReference type="ARBA" id="ARBA00023157"/>
    </source>
</evidence>
<dbReference type="EnsemblPlants" id="KRH55701">
    <property type="protein sequence ID" value="KRH55701"/>
    <property type="gene ID" value="GLYMA_06G273900"/>
</dbReference>
<dbReference type="eggNOG" id="KOG1543">
    <property type="taxonomic scope" value="Eukaryota"/>
</dbReference>
<proteinExistence type="inferred from homology"/>
<evidence type="ECO:0000313" key="13">
    <source>
        <dbReference type="Proteomes" id="UP000008827"/>
    </source>
</evidence>
<dbReference type="PROSITE" id="PS00640">
    <property type="entry name" value="THIOL_PROTEASE_ASN"/>
    <property type="match status" value="1"/>
</dbReference>
<dbReference type="GO" id="GO:0005615">
    <property type="term" value="C:extracellular space"/>
    <property type="evidence" value="ECO:0000318"/>
    <property type="project" value="GO_Central"/>
</dbReference>
<dbReference type="InterPro" id="IPR025660">
    <property type="entry name" value="Pept_his_AS"/>
</dbReference>
<keyword evidence="13" id="KW-1185">Reference proteome</keyword>
<evidence type="ECO:0000313" key="11">
    <source>
        <dbReference type="EMBL" id="KRH55701.1"/>
    </source>
</evidence>
<evidence type="ECO:0000256" key="7">
    <source>
        <dbReference type="ARBA" id="ARBA00023180"/>
    </source>
</evidence>
<dbReference type="PROSITE" id="PS00639">
    <property type="entry name" value="THIOL_PROTEASE_HIS"/>
    <property type="match status" value="1"/>
</dbReference>
<evidence type="ECO:0000256" key="1">
    <source>
        <dbReference type="ARBA" id="ARBA00008455"/>
    </source>
</evidence>
<dbReference type="HOGENOM" id="CLU_012184_1_0_1"/>
<keyword evidence="2" id="KW-0645">Protease</keyword>
<dbReference type="SUPFAM" id="SSF54001">
    <property type="entry name" value="Cysteine proteinases"/>
    <property type="match status" value="1"/>
</dbReference>
<dbReference type="MEROPS" id="C01.104"/>
<dbReference type="GO" id="GO:0004197">
    <property type="term" value="F:cysteine-type endopeptidase activity"/>
    <property type="evidence" value="ECO:0000318"/>
    <property type="project" value="GO_Central"/>
</dbReference>
<dbReference type="InterPro" id="IPR013201">
    <property type="entry name" value="Prot_inhib_I29"/>
</dbReference>
<feature type="domain" description="Cathepsin propeptide inhibitor" evidence="10">
    <location>
        <begin position="124"/>
        <end position="177"/>
    </location>
</feature>
<feature type="chain" id="PRO_5014486272" description="Peptidase C1A papain C-terminal domain-containing protein" evidence="8">
    <location>
        <begin position="27"/>
        <end position="406"/>
    </location>
</feature>
<evidence type="ECO:0000313" key="12">
    <source>
        <dbReference type="EnsemblPlants" id="KRH55701"/>
    </source>
</evidence>
<reference evidence="11" key="3">
    <citation type="submission" date="2018-07" db="EMBL/GenBank/DDBJ databases">
        <title>WGS assembly of Glycine max.</title>
        <authorList>
            <person name="Schmutz J."/>
            <person name="Cannon S."/>
            <person name="Schlueter J."/>
            <person name="Ma J."/>
            <person name="Mitros T."/>
            <person name="Nelson W."/>
            <person name="Hyten D."/>
            <person name="Song Q."/>
            <person name="Thelen J."/>
            <person name="Cheng J."/>
            <person name="Xu D."/>
            <person name="Hellsten U."/>
            <person name="May G."/>
            <person name="Yu Y."/>
            <person name="Sakurai T."/>
            <person name="Umezawa T."/>
            <person name="Bhattacharyya M."/>
            <person name="Sandhu D."/>
            <person name="Valliyodan B."/>
            <person name="Lindquist E."/>
            <person name="Peto M."/>
            <person name="Grant D."/>
            <person name="Shu S."/>
            <person name="Goodstein D."/>
            <person name="Barry K."/>
            <person name="Futrell-Griggs M."/>
            <person name="Abernathy B."/>
            <person name="Du J."/>
            <person name="Tian Z."/>
            <person name="Zhu L."/>
            <person name="Gill N."/>
            <person name="Joshi T."/>
            <person name="Libault M."/>
            <person name="Sethuraman A."/>
            <person name="Zhang X."/>
            <person name="Shinozaki K."/>
            <person name="Nguyen H."/>
            <person name="Wing R."/>
            <person name="Cregan P."/>
            <person name="Specht J."/>
            <person name="Grimwood J."/>
            <person name="Rokhsar D."/>
            <person name="Stacey G."/>
            <person name="Shoemaker R."/>
            <person name="Jackson S."/>
        </authorList>
    </citation>
    <scope>NUCLEOTIDE SEQUENCE</scope>
    <source>
        <tissue evidence="11">Callus</tissue>
    </source>
</reference>
<dbReference type="Gramene" id="KRH55701">
    <property type="protein sequence ID" value="KRH55701"/>
    <property type="gene ID" value="GLYMA_06G273900"/>
</dbReference>
<feature type="domain" description="Peptidase C1A papain C-terminal" evidence="9">
    <location>
        <begin position="203"/>
        <end position="405"/>
    </location>
</feature>
<dbReference type="PRINTS" id="PR00705">
    <property type="entry name" value="PAPAIN"/>
</dbReference>
<evidence type="ECO:0000259" key="10">
    <source>
        <dbReference type="SMART" id="SM00848"/>
    </source>
</evidence>
<dbReference type="SMART" id="SM00645">
    <property type="entry name" value="Pept_C1"/>
    <property type="match status" value="1"/>
</dbReference>
<dbReference type="STRING" id="3847.K7KXR9"/>
<dbReference type="InterPro" id="IPR013128">
    <property type="entry name" value="Peptidase_C1A"/>
</dbReference>
<dbReference type="AlphaFoldDB" id="K7KXR9"/>
<evidence type="ECO:0008006" key="14">
    <source>
        <dbReference type="Google" id="ProtNLM"/>
    </source>
</evidence>
<feature type="signal peptide" evidence="8">
    <location>
        <begin position="1"/>
        <end position="26"/>
    </location>
</feature>
<dbReference type="Pfam" id="PF00112">
    <property type="entry name" value="Peptidase_C1"/>
    <property type="match status" value="1"/>
</dbReference>
<dbReference type="InterPro" id="IPR038765">
    <property type="entry name" value="Papain-like_cys_pep_sf"/>
</dbReference>
<dbReference type="SMART" id="SM00848">
    <property type="entry name" value="Inhibitor_I29"/>
    <property type="match status" value="1"/>
</dbReference>
<gene>
    <name evidence="11" type="ORF">GLYMA_06G273900</name>
</gene>
<evidence type="ECO:0000256" key="2">
    <source>
        <dbReference type="ARBA" id="ARBA00022670"/>
    </source>
</evidence>
<dbReference type="Gene3D" id="3.90.70.10">
    <property type="entry name" value="Cysteine proteinases"/>
    <property type="match status" value="1"/>
</dbReference>
<evidence type="ECO:0000256" key="3">
    <source>
        <dbReference type="ARBA" id="ARBA00022729"/>
    </source>
</evidence>
<evidence type="ECO:0000256" key="4">
    <source>
        <dbReference type="ARBA" id="ARBA00022801"/>
    </source>
</evidence>
<sequence>MAFTSKIQQNLALFLLLLIEISQVMSRKLHKISLREEHENWMAEYGKLYKDAAEKETLIICGFAFYCHHVVHGGSSIVGFVSWRVSMFPITNIYCVSYLAAVGTRFSSIVILVSPTITCRHPMLLITNTLYMTNAPTEIANEIFKENVEFIESFNAAGNKPYKLGVNLFADLTLEEFKDFRFGLKKTHEFSITPFKYENVTDIPEAIDWREKGAVTPIKDQGQCGSCWAFSTVAATEGIHQITTGNLVSLSEQELVSCDTKGEDQGCEGGYMEDGFEFIIKNGGITTEANYPYKGVNGTCNTTIAASTVAQIKGKLWHQPVSVSIDANNGHSMFYAGGIYMGECGIDLDHGVTAVGYGTTNETDYWIVKNSWGTGWGEKGFIRMQPGITAKHGLCGIAMDSSYPTT</sequence>
<organism evidence="11">
    <name type="scientific">Glycine max</name>
    <name type="common">Soybean</name>
    <name type="synonym">Glycine hispida</name>
    <dbReference type="NCBI Taxonomy" id="3847"/>
    <lineage>
        <taxon>Eukaryota</taxon>
        <taxon>Viridiplantae</taxon>
        <taxon>Streptophyta</taxon>
        <taxon>Embryophyta</taxon>
        <taxon>Tracheophyta</taxon>
        <taxon>Spermatophyta</taxon>
        <taxon>Magnoliopsida</taxon>
        <taxon>eudicotyledons</taxon>
        <taxon>Gunneridae</taxon>
        <taxon>Pentapetalae</taxon>
        <taxon>rosids</taxon>
        <taxon>fabids</taxon>
        <taxon>Fabales</taxon>
        <taxon>Fabaceae</taxon>
        <taxon>Papilionoideae</taxon>
        <taxon>50 kb inversion clade</taxon>
        <taxon>NPAAA clade</taxon>
        <taxon>indigoferoid/millettioid clade</taxon>
        <taxon>Phaseoleae</taxon>
        <taxon>Glycine</taxon>
        <taxon>Glycine subgen. Soja</taxon>
    </lineage>
</organism>
<dbReference type="SMR" id="K7KXR9"/>